<evidence type="ECO:0000259" key="1">
    <source>
        <dbReference type="Pfam" id="PF12973"/>
    </source>
</evidence>
<reference evidence="2 3" key="1">
    <citation type="submission" date="2013-04" db="EMBL/GenBank/DDBJ databases">
        <title>Oceanicola sp. 22II1-22F33 Genome Sequencing.</title>
        <authorList>
            <person name="Lai Q."/>
            <person name="Li G."/>
            <person name="Shao Z."/>
        </authorList>
    </citation>
    <scope>NUCLEOTIDE SEQUENCE [LARGE SCALE GENOMIC DNA]</scope>
    <source>
        <strain evidence="2 3">22II1-22F33</strain>
    </source>
</reference>
<feature type="domain" description="ChrR-like cupin" evidence="1">
    <location>
        <begin position="16"/>
        <end position="101"/>
    </location>
</feature>
<dbReference type="InterPro" id="IPR011051">
    <property type="entry name" value="RmlC_Cupin_sf"/>
</dbReference>
<name>A0A225NNJ9_9RHOB</name>
<dbReference type="Pfam" id="PF12973">
    <property type="entry name" value="Cupin_7"/>
    <property type="match status" value="1"/>
</dbReference>
<organism evidence="2 3">
    <name type="scientific">Marinibacterium profundimaris</name>
    <dbReference type="NCBI Taxonomy" id="1679460"/>
    <lineage>
        <taxon>Bacteria</taxon>
        <taxon>Pseudomonadati</taxon>
        <taxon>Pseudomonadota</taxon>
        <taxon>Alphaproteobacteria</taxon>
        <taxon>Rhodobacterales</taxon>
        <taxon>Paracoccaceae</taxon>
        <taxon>Marinibacterium</taxon>
    </lineage>
</organism>
<dbReference type="SUPFAM" id="SSF51182">
    <property type="entry name" value="RmlC-like cupins"/>
    <property type="match status" value="1"/>
</dbReference>
<dbReference type="RefSeq" id="WP_088649133.1">
    <property type="nucleotide sequence ID" value="NZ_AQQR01000002.1"/>
</dbReference>
<dbReference type="Gene3D" id="2.60.120.10">
    <property type="entry name" value="Jelly Rolls"/>
    <property type="match status" value="1"/>
</dbReference>
<keyword evidence="3" id="KW-1185">Reference proteome</keyword>
<evidence type="ECO:0000313" key="3">
    <source>
        <dbReference type="Proteomes" id="UP000215377"/>
    </source>
</evidence>
<comment type="caution">
    <text evidence="2">The sequence shown here is derived from an EMBL/GenBank/DDBJ whole genome shotgun (WGS) entry which is preliminary data.</text>
</comment>
<dbReference type="EMBL" id="AQQR01000002">
    <property type="protein sequence ID" value="OWU75942.1"/>
    <property type="molecule type" value="Genomic_DNA"/>
</dbReference>
<dbReference type="InterPro" id="IPR025979">
    <property type="entry name" value="ChrR-like_cupin_dom"/>
</dbReference>
<proteinExistence type="predicted"/>
<dbReference type="Proteomes" id="UP000215377">
    <property type="component" value="Unassembled WGS sequence"/>
</dbReference>
<dbReference type="AlphaFoldDB" id="A0A225NNJ9"/>
<evidence type="ECO:0000313" key="2">
    <source>
        <dbReference type="EMBL" id="OWU75942.1"/>
    </source>
</evidence>
<sequence>MREPAITRDLLNGGWKDLEYEPFKPGITAHWLLKGEPGIAILCYEPGACAPLHLHVDVETILVLDGAQSDEHGTYCRGDFVINPKGSRHSVSSADGCVVLLTYTRPVRFL</sequence>
<accession>A0A225NNJ9</accession>
<dbReference type="OrthoDB" id="9801227at2"/>
<dbReference type="InterPro" id="IPR014710">
    <property type="entry name" value="RmlC-like_jellyroll"/>
</dbReference>
<protein>
    <recommendedName>
        <fullName evidence="1">ChrR-like cupin domain-containing protein</fullName>
    </recommendedName>
</protein>
<gene>
    <name evidence="2" type="ORF">ATO3_07130</name>
</gene>